<evidence type="ECO:0000256" key="3">
    <source>
        <dbReference type="ARBA" id="ARBA00022692"/>
    </source>
</evidence>
<organism evidence="11 12">
    <name type="scientific">Aquimarina addita</name>
    <dbReference type="NCBI Taxonomy" id="870485"/>
    <lineage>
        <taxon>Bacteria</taxon>
        <taxon>Pseudomonadati</taxon>
        <taxon>Bacteroidota</taxon>
        <taxon>Flavobacteriia</taxon>
        <taxon>Flavobacteriales</taxon>
        <taxon>Flavobacteriaceae</taxon>
        <taxon>Aquimarina</taxon>
    </lineage>
</organism>
<accession>A0ABP7X822</accession>
<reference evidence="12" key="1">
    <citation type="journal article" date="2019" name="Int. J. Syst. Evol. Microbiol.">
        <title>The Global Catalogue of Microorganisms (GCM) 10K type strain sequencing project: providing services to taxonomists for standard genome sequencing and annotation.</title>
        <authorList>
            <consortium name="The Broad Institute Genomics Platform"/>
            <consortium name="The Broad Institute Genome Sequencing Center for Infectious Disease"/>
            <person name="Wu L."/>
            <person name="Ma J."/>
        </authorList>
    </citation>
    <scope>NUCLEOTIDE SEQUENCE [LARGE SCALE GENOMIC DNA]</scope>
    <source>
        <strain evidence="12">JCM 17106</strain>
    </source>
</reference>
<dbReference type="Pfam" id="PF01966">
    <property type="entry name" value="HD"/>
    <property type="match status" value="1"/>
</dbReference>
<dbReference type="InterPro" id="IPR003607">
    <property type="entry name" value="HD/PDEase_dom"/>
</dbReference>
<dbReference type="Gene3D" id="1.10.3210.10">
    <property type="entry name" value="Hypothetical protein af1432"/>
    <property type="match status" value="1"/>
</dbReference>
<comment type="subcellular location">
    <subcellularLocation>
        <location evidence="1">Cell membrane</location>
    </subcellularLocation>
</comment>
<evidence type="ECO:0000259" key="10">
    <source>
        <dbReference type="PROSITE" id="PS51831"/>
    </source>
</evidence>
<name>A0ABP7X822_9FLAO</name>
<evidence type="ECO:0000313" key="11">
    <source>
        <dbReference type="EMBL" id="GAA4106994.1"/>
    </source>
</evidence>
<keyword evidence="12" id="KW-1185">Reference proteome</keyword>
<feature type="transmembrane region" description="Helical" evidence="9">
    <location>
        <begin position="371"/>
        <end position="391"/>
    </location>
</feature>
<comment type="caution">
    <text evidence="11">The sequence shown here is derived from an EMBL/GenBank/DDBJ whole genome shotgun (WGS) entry which is preliminary data.</text>
</comment>
<dbReference type="RefSeq" id="WP_344923925.1">
    <property type="nucleotide sequence ID" value="NZ_BAABCW010000001.1"/>
</dbReference>
<dbReference type="SUPFAM" id="SSF109604">
    <property type="entry name" value="HD-domain/PDEase-like"/>
    <property type="match status" value="1"/>
</dbReference>
<keyword evidence="6" id="KW-0051">Antiviral defense</keyword>
<protein>
    <recommendedName>
        <fullName evidence="10">HD domain-containing protein</fullName>
    </recommendedName>
</protein>
<evidence type="ECO:0000256" key="7">
    <source>
        <dbReference type="ARBA" id="ARBA00023136"/>
    </source>
</evidence>
<keyword evidence="5 9" id="KW-1133">Transmembrane helix</keyword>
<dbReference type="EMBL" id="BAABCW010000001">
    <property type="protein sequence ID" value="GAA4106994.1"/>
    <property type="molecule type" value="Genomic_DNA"/>
</dbReference>
<evidence type="ECO:0000256" key="4">
    <source>
        <dbReference type="ARBA" id="ARBA00022741"/>
    </source>
</evidence>
<keyword evidence="7 9" id="KW-0472">Membrane</keyword>
<keyword evidence="3 9" id="KW-0812">Transmembrane</keyword>
<evidence type="ECO:0000313" key="12">
    <source>
        <dbReference type="Proteomes" id="UP001500459"/>
    </source>
</evidence>
<dbReference type="PROSITE" id="PS51831">
    <property type="entry name" value="HD"/>
    <property type="match status" value="1"/>
</dbReference>
<gene>
    <name evidence="11" type="ORF">GCM10022393_01830</name>
</gene>
<feature type="transmembrane region" description="Helical" evidence="9">
    <location>
        <begin position="277"/>
        <end position="296"/>
    </location>
</feature>
<dbReference type="Proteomes" id="UP001500459">
    <property type="component" value="Unassembled WGS sequence"/>
</dbReference>
<sequence>MSSILEKSEKYVFELFKEKLPNTFLYHNYLHTQRVVESAIEIMDHEKIDIKDKELVLIAAWFHDTGYIHTIKGHEEAGAEIVKDFLKEEKVDSAMIQNITELILATKLTKKPTNILEEIIKDADTSHLSKDYFSEVSTLLKEELKLHGIRSFSNTEWRKENIQLFTEKHTYYTEYAINNWDQAKNKQLIDILKKQKKKRKKKDKEILKAKLKAQYKEESPERGIQTMYRVALRNHIKLSDIADTKANILLSVNAIIISLALANLIPKLDSPTNKHLMIPSLVLVLFSVASIILSIMSTQPKVTSGEFTEEEVRDRKVNLLFFGNFFKMPYNQYQKAINQLITNKNDIYEMLTKDLYFLGVVLNKKYKLLKVTYVVFTIGIILSVVSFIYAFSTTEFREIENIIP</sequence>
<proteinExistence type="predicted"/>
<keyword evidence="8" id="KW-0175">Coiled coil</keyword>
<evidence type="ECO:0000256" key="9">
    <source>
        <dbReference type="SAM" id="Phobius"/>
    </source>
</evidence>
<dbReference type="InterPro" id="IPR006674">
    <property type="entry name" value="HD_domain"/>
</dbReference>
<keyword evidence="4" id="KW-0547">Nucleotide-binding</keyword>
<feature type="domain" description="HD" evidence="10">
    <location>
        <begin position="28"/>
        <end position="129"/>
    </location>
</feature>
<evidence type="ECO:0000256" key="2">
    <source>
        <dbReference type="ARBA" id="ARBA00022475"/>
    </source>
</evidence>
<feature type="coiled-coil region" evidence="8">
    <location>
        <begin position="185"/>
        <end position="217"/>
    </location>
</feature>
<keyword evidence="2" id="KW-1003">Cell membrane</keyword>
<evidence type="ECO:0000256" key="6">
    <source>
        <dbReference type="ARBA" id="ARBA00023118"/>
    </source>
</evidence>
<evidence type="ECO:0000256" key="1">
    <source>
        <dbReference type="ARBA" id="ARBA00004236"/>
    </source>
</evidence>
<feature type="transmembrane region" description="Helical" evidence="9">
    <location>
        <begin position="246"/>
        <end position="265"/>
    </location>
</feature>
<dbReference type="Pfam" id="PF18967">
    <property type="entry name" value="PycTM"/>
    <property type="match status" value="1"/>
</dbReference>
<evidence type="ECO:0000256" key="8">
    <source>
        <dbReference type="SAM" id="Coils"/>
    </source>
</evidence>
<evidence type="ECO:0000256" key="5">
    <source>
        <dbReference type="ARBA" id="ARBA00022989"/>
    </source>
</evidence>
<dbReference type="InterPro" id="IPR043760">
    <property type="entry name" value="PycTM_dom"/>
</dbReference>
<dbReference type="CDD" id="cd00077">
    <property type="entry name" value="HDc"/>
    <property type="match status" value="1"/>
</dbReference>